<dbReference type="RefSeq" id="WP_148595523.1">
    <property type="nucleotide sequence ID" value="NZ_CP042997.1"/>
</dbReference>
<keyword evidence="3" id="KW-1185">Reference proteome</keyword>
<dbReference type="EMBL" id="CP042997">
    <property type="protein sequence ID" value="QEH35771.1"/>
    <property type="molecule type" value="Genomic_DNA"/>
</dbReference>
<protein>
    <recommendedName>
        <fullName evidence="1">DUF1559 domain-containing protein</fullName>
    </recommendedName>
</protein>
<evidence type="ECO:0000259" key="1">
    <source>
        <dbReference type="Pfam" id="PF07596"/>
    </source>
</evidence>
<dbReference type="InterPro" id="IPR011453">
    <property type="entry name" value="DUF1559"/>
</dbReference>
<dbReference type="KEGG" id="agv:OJF2_43280"/>
<dbReference type="PROSITE" id="PS00409">
    <property type="entry name" value="PROKAR_NTER_METHYL"/>
    <property type="match status" value="1"/>
</dbReference>
<dbReference type="NCBIfam" id="TIGR04294">
    <property type="entry name" value="pre_pil_HX9DG"/>
    <property type="match status" value="1"/>
</dbReference>
<dbReference type="PANTHER" id="PTHR30093">
    <property type="entry name" value="GENERAL SECRETION PATHWAY PROTEIN G"/>
    <property type="match status" value="1"/>
</dbReference>
<dbReference type="SUPFAM" id="SSF54523">
    <property type="entry name" value="Pili subunits"/>
    <property type="match status" value="1"/>
</dbReference>
<dbReference type="OrthoDB" id="269098at2"/>
<proteinExistence type="predicted"/>
<dbReference type="InterPro" id="IPR045584">
    <property type="entry name" value="Pilin-like"/>
</dbReference>
<dbReference type="AlphaFoldDB" id="A0A5B9W6Y8"/>
<dbReference type="Gene3D" id="3.30.700.10">
    <property type="entry name" value="Glycoprotein, Type 4 Pilin"/>
    <property type="match status" value="1"/>
</dbReference>
<name>A0A5B9W6Y8_9BACT</name>
<sequence>MGRPRRGFTLIELLVVISIIGVLVGLLLPAVQSAREAGRRTQCQNNVRQLGMGLLEFKNVRHYLPNAGTFAENPEVNVANPRDPDKNHQSWIWRSINTPQDLGHDFFPCLSNWVVDILPFIDSQELMKYWDPSKTYIDPSSVSPAVPGNLQISSTGLGILTCPDDRSIAAQQGNLSYVVNGGFSRWHALPLSWEASASDAGGANGLMAKWSPVVDGSTGLPWQPNAAVTKQLGVMFLGTAAAKYPWDVKTRDPDLADGASATVLLTENTLAGYSTGSALSGGMVTNWACPLPNFCLFTGPAGVCTPTSQYYDCTDGGLTPTGNGTIDGSGWAAANRPSTPSGLNFGYKLTTEGSTTFPTSGHPGGINCAFCDGSARFVTSGIDGTVWSKAITPAGSRLPLYCRQLPLGQDDIAP</sequence>
<dbReference type="InterPro" id="IPR012902">
    <property type="entry name" value="N_methyl_site"/>
</dbReference>
<dbReference type="Pfam" id="PF07963">
    <property type="entry name" value="N_methyl"/>
    <property type="match status" value="1"/>
</dbReference>
<accession>A0A5B9W6Y8</accession>
<feature type="domain" description="DUF1559" evidence="1">
    <location>
        <begin position="32"/>
        <end position="383"/>
    </location>
</feature>
<evidence type="ECO:0000313" key="2">
    <source>
        <dbReference type="EMBL" id="QEH35771.1"/>
    </source>
</evidence>
<dbReference type="PANTHER" id="PTHR30093:SF2">
    <property type="entry name" value="TYPE II SECRETION SYSTEM PROTEIN H"/>
    <property type="match status" value="1"/>
</dbReference>
<gene>
    <name evidence="2" type="ORF">OJF2_43280</name>
</gene>
<dbReference type="NCBIfam" id="TIGR02532">
    <property type="entry name" value="IV_pilin_GFxxxE"/>
    <property type="match status" value="1"/>
</dbReference>
<dbReference type="InterPro" id="IPR027558">
    <property type="entry name" value="Pre_pil_HX9DG_C"/>
</dbReference>
<evidence type="ECO:0000313" key="3">
    <source>
        <dbReference type="Proteomes" id="UP000324233"/>
    </source>
</evidence>
<dbReference type="Proteomes" id="UP000324233">
    <property type="component" value="Chromosome"/>
</dbReference>
<reference evidence="2 3" key="1">
    <citation type="submission" date="2019-08" db="EMBL/GenBank/DDBJ databases">
        <title>Deep-cultivation of Planctomycetes and their phenomic and genomic characterization uncovers novel biology.</title>
        <authorList>
            <person name="Wiegand S."/>
            <person name="Jogler M."/>
            <person name="Boedeker C."/>
            <person name="Pinto D."/>
            <person name="Vollmers J."/>
            <person name="Rivas-Marin E."/>
            <person name="Kohn T."/>
            <person name="Peeters S.H."/>
            <person name="Heuer A."/>
            <person name="Rast P."/>
            <person name="Oberbeckmann S."/>
            <person name="Bunk B."/>
            <person name="Jeske O."/>
            <person name="Meyerdierks A."/>
            <person name="Storesund J.E."/>
            <person name="Kallscheuer N."/>
            <person name="Luecker S."/>
            <person name="Lage O.M."/>
            <person name="Pohl T."/>
            <person name="Merkel B.J."/>
            <person name="Hornburger P."/>
            <person name="Mueller R.-W."/>
            <person name="Bruemmer F."/>
            <person name="Labrenz M."/>
            <person name="Spormann A.M."/>
            <person name="Op den Camp H."/>
            <person name="Overmann J."/>
            <person name="Amann R."/>
            <person name="Jetten M.S.M."/>
            <person name="Mascher T."/>
            <person name="Medema M.H."/>
            <person name="Devos D.P."/>
            <person name="Kaster A.-K."/>
            <person name="Ovreas L."/>
            <person name="Rohde M."/>
            <person name="Galperin M.Y."/>
            <person name="Jogler C."/>
        </authorList>
    </citation>
    <scope>NUCLEOTIDE SEQUENCE [LARGE SCALE GENOMIC DNA]</scope>
    <source>
        <strain evidence="2 3">OJF2</strain>
    </source>
</reference>
<dbReference type="Pfam" id="PF07596">
    <property type="entry name" value="SBP_bac_10"/>
    <property type="match status" value="1"/>
</dbReference>
<organism evidence="2 3">
    <name type="scientific">Aquisphaera giovannonii</name>
    <dbReference type="NCBI Taxonomy" id="406548"/>
    <lineage>
        <taxon>Bacteria</taxon>
        <taxon>Pseudomonadati</taxon>
        <taxon>Planctomycetota</taxon>
        <taxon>Planctomycetia</taxon>
        <taxon>Isosphaerales</taxon>
        <taxon>Isosphaeraceae</taxon>
        <taxon>Aquisphaera</taxon>
    </lineage>
</organism>